<evidence type="ECO:0000313" key="5">
    <source>
        <dbReference type="EMBL" id="VEU44847.1"/>
    </source>
</evidence>
<dbReference type="Proteomes" id="UP000291116">
    <property type="component" value="Unassembled WGS sequence"/>
</dbReference>
<feature type="chain" id="PRO_5019055457" description="Plastid lipid-associated protein/fibrillin conserved domain-containing protein" evidence="3">
    <location>
        <begin position="25"/>
        <end position="212"/>
    </location>
</feature>
<keyword evidence="3" id="KW-0732">Signal</keyword>
<evidence type="ECO:0000313" key="6">
    <source>
        <dbReference type="Proteomes" id="UP000291116"/>
    </source>
</evidence>
<keyword evidence="6" id="KW-1185">Reference proteome</keyword>
<evidence type="ECO:0000256" key="3">
    <source>
        <dbReference type="SAM" id="SignalP"/>
    </source>
</evidence>
<keyword evidence="2" id="KW-0934">Plastid</keyword>
<evidence type="ECO:0000256" key="1">
    <source>
        <dbReference type="ARBA" id="ARBA00004474"/>
    </source>
</evidence>
<name>A0A448ZS12_9STRA</name>
<dbReference type="GO" id="GO:0009536">
    <property type="term" value="C:plastid"/>
    <property type="evidence" value="ECO:0007669"/>
    <property type="project" value="UniProtKB-SubCell"/>
</dbReference>
<comment type="subcellular location">
    <subcellularLocation>
        <location evidence="1">Plastid</location>
    </subcellularLocation>
</comment>
<protein>
    <recommendedName>
        <fullName evidence="4">Plastid lipid-associated protein/fibrillin conserved domain-containing protein</fullName>
    </recommendedName>
</protein>
<dbReference type="EMBL" id="CAACVS010000671">
    <property type="protein sequence ID" value="VEU44847.1"/>
    <property type="molecule type" value="Genomic_DNA"/>
</dbReference>
<accession>A0A448ZS12</accession>
<reference evidence="5 6" key="1">
    <citation type="submission" date="2019-01" db="EMBL/GenBank/DDBJ databases">
        <authorList>
            <person name="Ferrante I. M."/>
        </authorList>
    </citation>
    <scope>NUCLEOTIDE SEQUENCE [LARGE SCALE GENOMIC DNA]</scope>
    <source>
        <strain evidence="5 6">B856</strain>
    </source>
</reference>
<proteinExistence type="predicted"/>
<dbReference type="AlphaFoldDB" id="A0A448ZS12"/>
<dbReference type="InterPro" id="IPR039633">
    <property type="entry name" value="PAP"/>
</dbReference>
<evidence type="ECO:0000259" key="4">
    <source>
        <dbReference type="Pfam" id="PF04755"/>
    </source>
</evidence>
<dbReference type="OrthoDB" id="189024at2759"/>
<evidence type="ECO:0000256" key="2">
    <source>
        <dbReference type="ARBA" id="ARBA00022640"/>
    </source>
</evidence>
<dbReference type="InterPro" id="IPR006843">
    <property type="entry name" value="PAP/fibrillin_dom"/>
</dbReference>
<feature type="domain" description="Plastid lipid-associated protein/fibrillin conserved" evidence="4">
    <location>
        <begin position="128"/>
        <end position="191"/>
    </location>
</feature>
<dbReference type="Pfam" id="PF04755">
    <property type="entry name" value="PAP_fibrillin"/>
    <property type="match status" value="1"/>
</dbReference>
<feature type="signal peptide" evidence="3">
    <location>
        <begin position="1"/>
        <end position="24"/>
    </location>
</feature>
<dbReference type="PANTHER" id="PTHR31906">
    <property type="entry name" value="PLASTID-LIPID-ASSOCIATED PROTEIN 4, CHLOROPLASTIC-RELATED"/>
    <property type="match status" value="1"/>
</dbReference>
<gene>
    <name evidence="5" type="ORF">PSNMU_V1.4_AUG-EV-PASAV3_0119830</name>
</gene>
<organism evidence="5 6">
    <name type="scientific">Pseudo-nitzschia multistriata</name>
    <dbReference type="NCBI Taxonomy" id="183589"/>
    <lineage>
        <taxon>Eukaryota</taxon>
        <taxon>Sar</taxon>
        <taxon>Stramenopiles</taxon>
        <taxon>Ochrophyta</taxon>
        <taxon>Bacillariophyta</taxon>
        <taxon>Bacillariophyceae</taxon>
        <taxon>Bacillariophycidae</taxon>
        <taxon>Bacillariales</taxon>
        <taxon>Bacillariaceae</taxon>
        <taxon>Pseudo-nitzschia</taxon>
    </lineage>
</organism>
<sequence length="212" mass="23959">MQLSISNYVHFSFLLAIAITSCIAHCDAFALVEGFRSRAKADLIEQVTSGASNDTILEAIRKVERFSILGGADLKNPLLQGNWLMIWTTSNSIAGKTRPVLFQTKTPPEQLLDLENGRAINAEKIWGVQNAVKADLAPQTKNQVKVQFREFSVGPIKFRPDPDKFKGELSVTYLDEDMRISRGDLGNAFVLLRESTQRKEADFIWKEWRKSW</sequence>